<organism evidence="1 2">
    <name type="scientific">Araneus ventricosus</name>
    <name type="common">Orbweaver spider</name>
    <name type="synonym">Epeira ventricosa</name>
    <dbReference type="NCBI Taxonomy" id="182803"/>
    <lineage>
        <taxon>Eukaryota</taxon>
        <taxon>Metazoa</taxon>
        <taxon>Ecdysozoa</taxon>
        <taxon>Arthropoda</taxon>
        <taxon>Chelicerata</taxon>
        <taxon>Arachnida</taxon>
        <taxon>Araneae</taxon>
        <taxon>Araneomorphae</taxon>
        <taxon>Entelegynae</taxon>
        <taxon>Araneoidea</taxon>
        <taxon>Araneidae</taxon>
        <taxon>Araneus</taxon>
    </lineage>
</organism>
<dbReference type="Proteomes" id="UP000499080">
    <property type="component" value="Unassembled WGS sequence"/>
</dbReference>
<sequence length="121" mass="13687">MFEFSIRKVTLTGPGAREKATIPHLSGNKLINELGVGTGLTVPTILCRDNLFDGPALEFDCAIMETFVLLDLFLQVLCVSPVLASQPLLIRYSCHYFAQRIRLERVRLVLKYKRKRYSTGI</sequence>
<protein>
    <submittedName>
        <fullName evidence="1">Uncharacterized protein</fullName>
    </submittedName>
</protein>
<name>A0A4Y2FJZ7_ARAVE</name>
<dbReference type="AlphaFoldDB" id="A0A4Y2FJZ7"/>
<dbReference type="EMBL" id="BGPR01000947">
    <property type="protein sequence ID" value="GBM40896.1"/>
    <property type="molecule type" value="Genomic_DNA"/>
</dbReference>
<evidence type="ECO:0000313" key="2">
    <source>
        <dbReference type="Proteomes" id="UP000499080"/>
    </source>
</evidence>
<comment type="caution">
    <text evidence="1">The sequence shown here is derived from an EMBL/GenBank/DDBJ whole genome shotgun (WGS) entry which is preliminary data.</text>
</comment>
<accession>A0A4Y2FJZ7</accession>
<gene>
    <name evidence="1" type="ORF">AVEN_234032_1</name>
</gene>
<proteinExistence type="predicted"/>
<keyword evidence="2" id="KW-1185">Reference proteome</keyword>
<evidence type="ECO:0000313" key="1">
    <source>
        <dbReference type="EMBL" id="GBM40896.1"/>
    </source>
</evidence>
<reference evidence="1 2" key="1">
    <citation type="journal article" date="2019" name="Sci. Rep.">
        <title>Orb-weaving spider Araneus ventricosus genome elucidates the spidroin gene catalogue.</title>
        <authorList>
            <person name="Kono N."/>
            <person name="Nakamura H."/>
            <person name="Ohtoshi R."/>
            <person name="Moran D.A.P."/>
            <person name="Shinohara A."/>
            <person name="Yoshida Y."/>
            <person name="Fujiwara M."/>
            <person name="Mori M."/>
            <person name="Tomita M."/>
            <person name="Arakawa K."/>
        </authorList>
    </citation>
    <scope>NUCLEOTIDE SEQUENCE [LARGE SCALE GENOMIC DNA]</scope>
</reference>